<dbReference type="GO" id="GO:0003677">
    <property type="term" value="F:DNA binding"/>
    <property type="evidence" value="ECO:0007669"/>
    <property type="project" value="UniProtKB-KW"/>
</dbReference>
<evidence type="ECO:0000256" key="3">
    <source>
        <dbReference type="ARBA" id="ARBA00023163"/>
    </source>
</evidence>
<dbReference type="PANTHER" id="PTHR30136">
    <property type="entry name" value="HELIX-TURN-HELIX TRANSCRIPTIONAL REGULATOR, ICLR FAMILY"/>
    <property type="match status" value="1"/>
</dbReference>
<feature type="domain" description="IclR-ED" evidence="6">
    <location>
        <begin position="87"/>
        <end position="270"/>
    </location>
</feature>
<dbReference type="InterPro" id="IPR005471">
    <property type="entry name" value="Tscrpt_reg_IclR_N"/>
</dbReference>
<dbReference type="PANTHER" id="PTHR30136:SF39">
    <property type="entry name" value="TRANSCRIPTIONAL REGULATORY PROTEIN"/>
    <property type="match status" value="1"/>
</dbReference>
<dbReference type="SMART" id="SM00346">
    <property type="entry name" value="HTH_ICLR"/>
    <property type="match status" value="1"/>
</dbReference>
<evidence type="ECO:0000259" key="6">
    <source>
        <dbReference type="PROSITE" id="PS51078"/>
    </source>
</evidence>
<dbReference type="GO" id="GO:0045892">
    <property type="term" value="P:negative regulation of DNA-templated transcription"/>
    <property type="evidence" value="ECO:0007669"/>
    <property type="project" value="TreeGrafter"/>
</dbReference>
<dbReference type="SUPFAM" id="SSF46785">
    <property type="entry name" value="Winged helix' DNA-binding domain"/>
    <property type="match status" value="1"/>
</dbReference>
<evidence type="ECO:0000259" key="5">
    <source>
        <dbReference type="PROSITE" id="PS51077"/>
    </source>
</evidence>
<keyword evidence="3" id="KW-0804">Transcription</keyword>
<dbReference type="RefSeq" id="WP_090682184.1">
    <property type="nucleotide sequence ID" value="NZ_CADERL010000014.1"/>
</dbReference>
<name>A0A1G7RN75_9BURK</name>
<evidence type="ECO:0000256" key="1">
    <source>
        <dbReference type="ARBA" id="ARBA00023015"/>
    </source>
</evidence>
<protein>
    <submittedName>
        <fullName evidence="7">DNA-binding transcriptional regulator, IclR family</fullName>
    </submittedName>
</protein>
<proteinExistence type="predicted"/>
<feature type="compositionally biased region" description="Basic and acidic residues" evidence="4">
    <location>
        <begin position="1"/>
        <end position="10"/>
    </location>
</feature>
<dbReference type="InterPro" id="IPR036388">
    <property type="entry name" value="WH-like_DNA-bd_sf"/>
</dbReference>
<sequence length="293" mass="31310">MKAAAKREVVESGSADTSEAPGTGMLQRSFAVIRALADAQPDGGRVTRLAKAVGLTQGTVHRILHALIAEGMVEQDENSKLYRLSVEFFALAAQAGNPSGMRTLCRPALLRLCASLGDTIFLLVKSSFDAVCLDICEGPFPIRSFTGDIGGRVALGVGQGSLAILAFLPEAEREEIIRFNVPRIRGYGVLDEVYLRTEIERVRQLGYAGRNSGLLDGMAGVAVPILDRTGVAVAALSVGTLAARLGDDRLPMVVELLRRQAQTLGAQINPFDVALRRPMHGLSRAMTTERIAS</sequence>
<feature type="domain" description="HTH iclR-type" evidence="5">
    <location>
        <begin position="23"/>
        <end position="86"/>
    </location>
</feature>
<dbReference type="OrthoDB" id="9807558at2"/>
<dbReference type="InterPro" id="IPR029016">
    <property type="entry name" value="GAF-like_dom_sf"/>
</dbReference>
<dbReference type="SUPFAM" id="SSF55781">
    <property type="entry name" value="GAF domain-like"/>
    <property type="match status" value="1"/>
</dbReference>
<dbReference type="PROSITE" id="PS51078">
    <property type="entry name" value="ICLR_ED"/>
    <property type="match status" value="1"/>
</dbReference>
<dbReference type="Proteomes" id="UP000199706">
    <property type="component" value="Unassembled WGS sequence"/>
</dbReference>
<dbReference type="Gene3D" id="3.30.450.40">
    <property type="match status" value="1"/>
</dbReference>
<dbReference type="InterPro" id="IPR036390">
    <property type="entry name" value="WH_DNA-bd_sf"/>
</dbReference>
<dbReference type="InterPro" id="IPR014757">
    <property type="entry name" value="Tscrpt_reg_IclR_C"/>
</dbReference>
<organism evidence="7 8">
    <name type="scientific">Paraburkholderia phenazinium</name>
    <dbReference type="NCBI Taxonomy" id="60549"/>
    <lineage>
        <taxon>Bacteria</taxon>
        <taxon>Pseudomonadati</taxon>
        <taxon>Pseudomonadota</taxon>
        <taxon>Betaproteobacteria</taxon>
        <taxon>Burkholderiales</taxon>
        <taxon>Burkholderiaceae</taxon>
        <taxon>Paraburkholderia</taxon>
    </lineage>
</organism>
<dbReference type="Pfam" id="PF01614">
    <property type="entry name" value="IclR_C"/>
    <property type="match status" value="1"/>
</dbReference>
<reference evidence="7 8" key="1">
    <citation type="submission" date="2016-10" db="EMBL/GenBank/DDBJ databases">
        <authorList>
            <person name="de Groot N.N."/>
        </authorList>
    </citation>
    <scope>NUCLEOTIDE SEQUENCE [LARGE SCALE GENOMIC DNA]</scope>
    <source>
        <strain evidence="7 8">LMG 2247</strain>
    </source>
</reference>
<dbReference type="AlphaFoldDB" id="A0A1G7RN75"/>
<accession>A0A1G7RN75</accession>
<evidence type="ECO:0000256" key="2">
    <source>
        <dbReference type="ARBA" id="ARBA00023125"/>
    </source>
</evidence>
<dbReference type="EMBL" id="FNCJ01000002">
    <property type="protein sequence ID" value="SDG12165.1"/>
    <property type="molecule type" value="Genomic_DNA"/>
</dbReference>
<dbReference type="Gene3D" id="1.10.10.10">
    <property type="entry name" value="Winged helix-like DNA-binding domain superfamily/Winged helix DNA-binding domain"/>
    <property type="match status" value="1"/>
</dbReference>
<dbReference type="Pfam" id="PF09339">
    <property type="entry name" value="HTH_IclR"/>
    <property type="match status" value="1"/>
</dbReference>
<gene>
    <name evidence="7" type="ORF">SAMN05216466_102179</name>
</gene>
<keyword evidence="1" id="KW-0805">Transcription regulation</keyword>
<evidence type="ECO:0000313" key="7">
    <source>
        <dbReference type="EMBL" id="SDG12165.1"/>
    </source>
</evidence>
<dbReference type="PROSITE" id="PS51077">
    <property type="entry name" value="HTH_ICLR"/>
    <property type="match status" value="1"/>
</dbReference>
<dbReference type="GO" id="GO:0003700">
    <property type="term" value="F:DNA-binding transcription factor activity"/>
    <property type="evidence" value="ECO:0007669"/>
    <property type="project" value="TreeGrafter"/>
</dbReference>
<evidence type="ECO:0000256" key="4">
    <source>
        <dbReference type="SAM" id="MobiDB-lite"/>
    </source>
</evidence>
<dbReference type="InterPro" id="IPR050707">
    <property type="entry name" value="HTH_MetabolicPath_Reg"/>
</dbReference>
<feature type="region of interest" description="Disordered" evidence="4">
    <location>
        <begin position="1"/>
        <end position="22"/>
    </location>
</feature>
<evidence type="ECO:0000313" key="8">
    <source>
        <dbReference type="Proteomes" id="UP000199706"/>
    </source>
</evidence>
<keyword evidence="2 7" id="KW-0238">DNA-binding</keyword>